<dbReference type="InterPro" id="IPR033985">
    <property type="entry name" value="SusD-like_N"/>
</dbReference>
<comment type="subcellular location">
    <subcellularLocation>
        <location evidence="1">Cell outer membrane</location>
    </subcellularLocation>
</comment>
<comment type="similarity">
    <text evidence="2">Belongs to the SusD family.</text>
</comment>
<evidence type="ECO:0000256" key="3">
    <source>
        <dbReference type="ARBA" id="ARBA00022729"/>
    </source>
</evidence>
<evidence type="ECO:0000313" key="8">
    <source>
        <dbReference type="EMBL" id="WAC13441.1"/>
    </source>
</evidence>
<sequence length="541" mass="59650">MQFKNKFIAAIGALMLMQGCGEDFLDRPPLDAITSGNFYKTDAEILAGTAPLYNIVWFDFNDKASMAFQEARAGNLNSNDRTAYIKHAISSTDVSNLLPGYKSFYKIIAQSNNAYKAIKEAQGSTASAAGKAQGLGECRFMRATAYYYLVANWGAVPIVYDNVAQLNEAPVRNRIEDVWKLLIQDYRFAAENLPATSVQGRLTKYSAQGMLARTYLMRAGLNQNGIRNQSDLDSAKHYAESVITQSGLTLAATYGELFESANNNASKNNPESLFSLQWMPLNSPWGVNNSFQAYYAYDANITGTGDGWGAAQGLSADLVKYFTENPADSLRRKATGMFDGDVYPAIQKASGGLKYTRPDAFSAIKKYIIGSPADNGGLGGFMSANINSYMLRLAEVYLIYADAVLGNSATTSDGKALEYFNLVRKRAGMPNKTSLTFEDIFNERRIETVFEGNSWNEIVRWYYFNPVKATAYTAAQHKENYAMSYVAGSISPKKYNVTYSPAEFYPLTAATLYLPFPEAEIVNAPSLKNESVAFDFSKLVD</sequence>
<evidence type="ECO:0000259" key="7">
    <source>
        <dbReference type="Pfam" id="PF14322"/>
    </source>
</evidence>
<keyword evidence="5" id="KW-0998">Cell outer membrane</keyword>
<dbReference type="Proteomes" id="UP001164653">
    <property type="component" value="Chromosome"/>
</dbReference>
<keyword evidence="4" id="KW-0472">Membrane</keyword>
<reference evidence="8" key="1">
    <citation type="submission" date="2022-11" db="EMBL/GenBank/DDBJ databases">
        <title>Dyadobacter pollutisoli sp. nov., isolated from plastic dumped soil.</title>
        <authorList>
            <person name="Kim J.M."/>
            <person name="Kim K.R."/>
            <person name="Lee J.K."/>
            <person name="Hao L."/>
            <person name="Jeon C.O."/>
        </authorList>
    </citation>
    <scope>NUCLEOTIDE SEQUENCE</scope>
    <source>
        <strain evidence="8">U1</strain>
    </source>
</reference>
<keyword evidence="3" id="KW-0732">Signal</keyword>
<dbReference type="RefSeq" id="WP_244819448.1">
    <property type="nucleotide sequence ID" value="NZ_CP112998.1"/>
</dbReference>
<evidence type="ECO:0000313" key="9">
    <source>
        <dbReference type="Proteomes" id="UP001164653"/>
    </source>
</evidence>
<dbReference type="AlphaFoldDB" id="A0A9E8SN58"/>
<feature type="domain" description="RagB/SusD" evidence="6">
    <location>
        <begin position="356"/>
        <end position="528"/>
    </location>
</feature>
<evidence type="ECO:0000256" key="5">
    <source>
        <dbReference type="ARBA" id="ARBA00023237"/>
    </source>
</evidence>
<accession>A0A9E8SN58</accession>
<gene>
    <name evidence="8" type="ORF">ON006_05670</name>
</gene>
<dbReference type="Gene3D" id="1.25.40.390">
    <property type="match status" value="1"/>
</dbReference>
<dbReference type="Pfam" id="PF07980">
    <property type="entry name" value="SusD_RagB"/>
    <property type="match status" value="1"/>
</dbReference>
<evidence type="ECO:0000259" key="6">
    <source>
        <dbReference type="Pfam" id="PF07980"/>
    </source>
</evidence>
<evidence type="ECO:0000256" key="2">
    <source>
        <dbReference type="ARBA" id="ARBA00006275"/>
    </source>
</evidence>
<name>A0A9E8SN58_9BACT</name>
<dbReference type="PROSITE" id="PS51257">
    <property type="entry name" value="PROKAR_LIPOPROTEIN"/>
    <property type="match status" value="1"/>
</dbReference>
<evidence type="ECO:0000256" key="4">
    <source>
        <dbReference type="ARBA" id="ARBA00023136"/>
    </source>
</evidence>
<dbReference type="EMBL" id="CP112998">
    <property type="protein sequence ID" value="WAC13441.1"/>
    <property type="molecule type" value="Genomic_DNA"/>
</dbReference>
<dbReference type="InterPro" id="IPR012944">
    <property type="entry name" value="SusD_RagB_dom"/>
</dbReference>
<protein>
    <submittedName>
        <fullName evidence="8">RagB/SusD family nutrient uptake outer membrane protein</fullName>
    </submittedName>
</protein>
<dbReference type="GO" id="GO:0009279">
    <property type="term" value="C:cell outer membrane"/>
    <property type="evidence" value="ECO:0007669"/>
    <property type="project" value="UniProtKB-SubCell"/>
</dbReference>
<feature type="domain" description="SusD-like N-terminal" evidence="7">
    <location>
        <begin position="43"/>
        <end position="216"/>
    </location>
</feature>
<evidence type="ECO:0000256" key="1">
    <source>
        <dbReference type="ARBA" id="ARBA00004442"/>
    </source>
</evidence>
<keyword evidence="9" id="KW-1185">Reference proteome</keyword>
<dbReference type="Pfam" id="PF14322">
    <property type="entry name" value="SusD-like_3"/>
    <property type="match status" value="1"/>
</dbReference>
<dbReference type="KEGG" id="dpf:ON006_05670"/>
<organism evidence="8 9">
    <name type="scientific">Dyadobacter pollutisoli</name>
    <dbReference type="NCBI Taxonomy" id="2910158"/>
    <lineage>
        <taxon>Bacteria</taxon>
        <taxon>Pseudomonadati</taxon>
        <taxon>Bacteroidota</taxon>
        <taxon>Cytophagia</taxon>
        <taxon>Cytophagales</taxon>
        <taxon>Spirosomataceae</taxon>
        <taxon>Dyadobacter</taxon>
    </lineage>
</organism>
<dbReference type="InterPro" id="IPR011990">
    <property type="entry name" value="TPR-like_helical_dom_sf"/>
</dbReference>
<proteinExistence type="inferred from homology"/>
<dbReference type="SUPFAM" id="SSF48452">
    <property type="entry name" value="TPR-like"/>
    <property type="match status" value="1"/>
</dbReference>